<reference evidence="2" key="2">
    <citation type="journal article" date="2014" name="ISME J.">
        <title>Microbial stratification in low pH oxic and suboxic macroscopic growths along an acid mine drainage.</title>
        <authorList>
            <person name="Mendez-Garcia C."/>
            <person name="Mesa V."/>
            <person name="Sprenger R.R."/>
            <person name="Richter M."/>
            <person name="Diez M.S."/>
            <person name="Solano J."/>
            <person name="Bargiela R."/>
            <person name="Golyshina O.V."/>
            <person name="Manteca A."/>
            <person name="Ramos J.L."/>
            <person name="Gallego J.R."/>
            <person name="Llorente I."/>
            <person name="Martins Dos Santos V.A."/>
            <person name="Jensen O.N."/>
            <person name="Pelaez A.I."/>
            <person name="Sanchez J."/>
            <person name="Ferrer M."/>
        </authorList>
    </citation>
    <scope>NUCLEOTIDE SEQUENCE</scope>
</reference>
<accession>T1CKJ1</accession>
<reference evidence="2" key="1">
    <citation type="submission" date="2013-08" db="EMBL/GenBank/DDBJ databases">
        <authorList>
            <person name="Mendez C."/>
            <person name="Richter M."/>
            <person name="Ferrer M."/>
            <person name="Sanchez J."/>
        </authorList>
    </citation>
    <scope>NUCLEOTIDE SEQUENCE</scope>
</reference>
<protein>
    <recommendedName>
        <fullName evidence="3">Peptidase family M50</fullName>
    </recommendedName>
</protein>
<feature type="transmembrane region" description="Helical" evidence="1">
    <location>
        <begin position="53"/>
        <end position="71"/>
    </location>
</feature>
<feature type="transmembrane region" description="Helical" evidence="1">
    <location>
        <begin position="152"/>
        <end position="176"/>
    </location>
</feature>
<keyword evidence="1" id="KW-1133">Transmembrane helix</keyword>
<keyword evidence="1" id="KW-0472">Membrane</keyword>
<feature type="transmembrane region" description="Helical" evidence="1">
    <location>
        <begin position="91"/>
        <end position="110"/>
    </location>
</feature>
<keyword evidence="1" id="KW-0812">Transmembrane</keyword>
<dbReference type="AlphaFoldDB" id="T1CKJ1"/>
<evidence type="ECO:0000256" key="1">
    <source>
        <dbReference type="SAM" id="Phobius"/>
    </source>
</evidence>
<feature type="transmembrane region" description="Helical" evidence="1">
    <location>
        <begin position="196"/>
        <end position="219"/>
    </location>
</feature>
<proteinExistence type="predicted"/>
<evidence type="ECO:0000313" key="2">
    <source>
        <dbReference type="EMBL" id="EQD68730.1"/>
    </source>
</evidence>
<gene>
    <name evidence="2" type="ORF">B1A_07181</name>
</gene>
<dbReference type="EMBL" id="AUZX01005190">
    <property type="protein sequence ID" value="EQD68730.1"/>
    <property type="molecule type" value="Genomic_DNA"/>
</dbReference>
<name>T1CKJ1_9ZZZZ</name>
<organism evidence="2">
    <name type="scientific">mine drainage metagenome</name>
    <dbReference type="NCBI Taxonomy" id="410659"/>
    <lineage>
        <taxon>unclassified sequences</taxon>
        <taxon>metagenomes</taxon>
        <taxon>ecological metagenomes</taxon>
    </lineage>
</organism>
<evidence type="ECO:0008006" key="3">
    <source>
        <dbReference type="Google" id="ProtNLM"/>
    </source>
</evidence>
<comment type="caution">
    <text evidence="2">The sequence shown here is derived from an EMBL/GenBank/DDBJ whole genome shotgun (WGS) entry which is preliminary data.</text>
</comment>
<feature type="transmembrane region" description="Helical" evidence="1">
    <location>
        <begin position="12"/>
        <end position="33"/>
    </location>
</feature>
<sequence>MIALLVLDPHTAHAQIGAHSALIIFMITTASFLAHELGHGAALRAHGQSTGNLGVGIYLVYPVFFIEIFAHEALSGVEKLWVNISGAHFQVLFGSAIATFALTVGSPLLAQTAEWVYILAFAQLIPLNKSDGYWLAHDLLASKGKEKTLGKLTLVCNLIAIPILAFVIYNVLYNMLWPLFFQLYWTHSLQGLSKLMTLSVLITALQVAVVLLLIVRSIVRAHSRKRRVTMP</sequence>